<dbReference type="PANTHER" id="PTHR36048:SF1">
    <property type="entry name" value="RIBOSOME MATURATION FACTOR"/>
    <property type="match status" value="1"/>
</dbReference>
<accession>A0AAV1BDV3</accession>
<organism evidence="2 3">
    <name type="scientific">Vicia faba</name>
    <name type="common">Broad bean</name>
    <name type="synonym">Faba vulgaris</name>
    <dbReference type="NCBI Taxonomy" id="3906"/>
    <lineage>
        <taxon>Eukaryota</taxon>
        <taxon>Viridiplantae</taxon>
        <taxon>Streptophyta</taxon>
        <taxon>Embryophyta</taxon>
        <taxon>Tracheophyta</taxon>
        <taxon>Spermatophyta</taxon>
        <taxon>Magnoliopsida</taxon>
        <taxon>eudicotyledons</taxon>
        <taxon>Gunneridae</taxon>
        <taxon>Pentapetalae</taxon>
        <taxon>rosids</taxon>
        <taxon>fabids</taxon>
        <taxon>Fabales</taxon>
        <taxon>Fabaceae</taxon>
        <taxon>Papilionoideae</taxon>
        <taxon>50 kb inversion clade</taxon>
        <taxon>NPAAA clade</taxon>
        <taxon>Hologalegina</taxon>
        <taxon>IRL clade</taxon>
        <taxon>Fabeae</taxon>
        <taxon>Vicia</taxon>
    </lineage>
</organism>
<sequence length="226" mass="25898">MHVSHPSLFDFSAVMVAKPLITELVALTEKKMDMTLDDIIKMSKNPKFTTKQSRVSNKSKKFTNSFAQDRSFKARRYMESRSSLRQGVLAKRRSNFQGNQFPLATEVARRVVAAPLHYGGANRNKMANWNKPRFQVPVNQRRAASGGFAAKPLPQHHYQQQQQHQHQYQQQDVNIKPNNQRPHTLDSLFANMKEQRMKAFSRQNNAVQHNGAGNGRPPWGRGQYGN</sequence>
<protein>
    <submittedName>
        <fullName evidence="2">Uncharacterized protein</fullName>
    </submittedName>
</protein>
<feature type="region of interest" description="Disordered" evidence="1">
    <location>
        <begin position="198"/>
        <end position="226"/>
    </location>
</feature>
<evidence type="ECO:0000256" key="1">
    <source>
        <dbReference type="SAM" id="MobiDB-lite"/>
    </source>
</evidence>
<name>A0AAV1BDV3_VICFA</name>
<dbReference type="PANTHER" id="PTHR36048">
    <property type="entry name" value="RIBOSOME MATURATION FACTOR"/>
    <property type="match status" value="1"/>
</dbReference>
<evidence type="ECO:0000313" key="2">
    <source>
        <dbReference type="EMBL" id="CAI8619569.1"/>
    </source>
</evidence>
<dbReference type="Proteomes" id="UP001157006">
    <property type="component" value="Chromosome 6"/>
</dbReference>
<keyword evidence="3" id="KW-1185">Reference proteome</keyword>
<dbReference type="AlphaFoldDB" id="A0AAV1BDV3"/>
<evidence type="ECO:0000313" key="3">
    <source>
        <dbReference type="Proteomes" id="UP001157006"/>
    </source>
</evidence>
<gene>
    <name evidence="2" type="ORF">VFH_VI177800</name>
</gene>
<proteinExistence type="predicted"/>
<reference evidence="2 3" key="1">
    <citation type="submission" date="2023-01" db="EMBL/GenBank/DDBJ databases">
        <authorList>
            <person name="Kreplak J."/>
        </authorList>
    </citation>
    <scope>NUCLEOTIDE SEQUENCE [LARGE SCALE GENOMIC DNA]</scope>
</reference>
<dbReference type="EMBL" id="OX451741">
    <property type="protein sequence ID" value="CAI8619569.1"/>
    <property type="molecule type" value="Genomic_DNA"/>
</dbReference>